<dbReference type="RefSeq" id="WP_133612839.1">
    <property type="nucleotide sequence ID" value="NZ_SNYW01000007.1"/>
</dbReference>
<comment type="caution">
    <text evidence="2">The sequence shown here is derived from an EMBL/GenBank/DDBJ whole genome shotgun (WGS) entry which is preliminary data.</text>
</comment>
<dbReference type="InterPro" id="IPR008579">
    <property type="entry name" value="UGlyAH_Cupin_dom"/>
</dbReference>
<proteinExistence type="predicted"/>
<evidence type="ECO:0000313" key="3">
    <source>
        <dbReference type="Proteomes" id="UP000295783"/>
    </source>
</evidence>
<evidence type="ECO:0000259" key="1">
    <source>
        <dbReference type="Pfam" id="PF05899"/>
    </source>
</evidence>
<reference evidence="2 3" key="1">
    <citation type="submission" date="2019-03" db="EMBL/GenBank/DDBJ databases">
        <title>Genomic Encyclopedia of Type Strains, Phase III (KMG-III): the genomes of soil and plant-associated and newly described type strains.</title>
        <authorList>
            <person name="Whitman W."/>
        </authorList>
    </citation>
    <scope>NUCLEOTIDE SEQUENCE [LARGE SCALE GENOMIC DNA]</scope>
    <source>
        <strain evidence="2 3">CGMCC 1.7660</strain>
    </source>
</reference>
<dbReference type="InterPro" id="IPR014710">
    <property type="entry name" value="RmlC-like_jellyroll"/>
</dbReference>
<dbReference type="Gene3D" id="2.60.120.10">
    <property type="entry name" value="Jelly Rolls"/>
    <property type="match status" value="1"/>
</dbReference>
<dbReference type="EMBL" id="SNYW01000007">
    <property type="protein sequence ID" value="TDQ83048.1"/>
    <property type="molecule type" value="Genomic_DNA"/>
</dbReference>
<dbReference type="PANTHER" id="PTHR40943">
    <property type="entry name" value="CYTOPLASMIC PROTEIN-RELATED"/>
    <property type="match status" value="1"/>
</dbReference>
<name>A0A4R6WSQ7_9PROT</name>
<protein>
    <recommendedName>
        <fullName evidence="1">(S)-ureidoglycine aminohydrolase cupin domain-containing protein</fullName>
    </recommendedName>
</protein>
<dbReference type="SUPFAM" id="SSF51182">
    <property type="entry name" value="RmlC-like cupins"/>
    <property type="match status" value="1"/>
</dbReference>
<keyword evidence="3" id="KW-1185">Reference proteome</keyword>
<dbReference type="InterPro" id="IPR011051">
    <property type="entry name" value="RmlC_Cupin_sf"/>
</dbReference>
<organism evidence="2 3">
    <name type="scientific">Dongia mobilis</name>
    <dbReference type="NCBI Taxonomy" id="578943"/>
    <lineage>
        <taxon>Bacteria</taxon>
        <taxon>Pseudomonadati</taxon>
        <taxon>Pseudomonadota</taxon>
        <taxon>Alphaproteobacteria</taxon>
        <taxon>Rhodospirillales</taxon>
        <taxon>Dongiaceae</taxon>
        <taxon>Dongia</taxon>
    </lineage>
</organism>
<dbReference type="Pfam" id="PF05899">
    <property type="entry name" value="Cupin_3"/>
    <property type="match status" value="1"/>
</dbReference>
<dbReference type="AlphaFoldDB" id="A0A4R6WSQ7"/>
<evidence type="ECO:0000313" key="2">
    <source>
        <dbReference type="EMBL" id="TDQ83048.1"/>
    </source>
</evidence>
<sequence length="116" mass="12765">MIKRLVNAGGLPSADLEDWGKVAVPIGEPVAQLRGTSPTEKGKEPDFGIWECSPGKWQRQIKNAEFAHFVAGRCTFHAENGQVIDISAGDALYFPANSMGVWEIHETVRKTYILLP</sequence>
<dbReference type="CDD" id="cd02227">
    <property type="entry name" value="cupin_TM1112-like"/>
    <property type="match status" value="1"/>
</dbReference>
<gene>
    <name evidence="2" type="ORF">A8950_1330</name>
</gene>
<dbReference type="OrthoDB" id="9799053at2"/>
<dbReference type="Proteomes" id="UP000295783">
    <property type="component" value="Unassembled WGS sequence"/>
</dbReference>
<accession>A0A4R6WSQ7</accession>
<dbReference type="PANTHER" id="PTHR40943:SF1">
    <property type="entry name" value="CYTOPLASMIC PROTEIN"/>
    <property type="match status" value="1"/>
</dbReference>
<feature type="domain" description="(S)-ureidoglycine aminohydrolase cupin" evidence="1">
    <location>
        <begin position="47"/>
        <end position="112"/>
    </location>
</feature>